<evidence type="ECO:0000313" key="8">
    <source>
        <dbReference type="Proteomes" id="UP001448614"/>
    </source>
</evidence>
<evidence type="ECO:0000256" key="5">
    <source>
        <dbReference type="PROSITE-ProRule" id="PRU00335"/>
    </source>
</evidence>
<dbReference type="Proteomes" id="UP001448614">
    <property type="component" value="Unassembled WGS sequence"/>
</dbReference>
<proteinExistence type="predicted"/>
<keyword evidence="2" id="KW-0805">Transcription regulation</keyword>
<dbReference type="InterPro" id="IPR050109">
    <property type="entry name" value="HTH-type_TetR-like_transc_reg"/>
</dbReference>
<reference evidence="7 8" key="1">
    <citation type="journal article" date="2024" name="Appl. Microbiol. Biotechnol.">
        <title>Biosynthetic gene clusters with biotechnological applications in novel Antarctic isolates from Actinomycetota.</title>
        <authorList>
            <person name="Bruna P."/>
            <person name="Nunez-Montero K."/>
            <person name="Contreras M.J."/>
            <person name="Leal K."/>
            <person name="Garcia M."/>
            <person name="Abanto M."/>
            <person name="Barrientos L."/>
        </authorList>
    </citation>
    <scope>NUCLEOTIDE SEQUENCE [LARGE SCALE GENOMIC DNA]</scope>
    <source>
        <strain evidence="7 8">Se16.17</strain>
    </source>
</reference>
<gene>
    <name evidence="7" type="ORF">V3C41_05055</name>
</gene>
<dbReference type="InterPro" id="IPR009057">
    <property type="entry name" value="Homeodomain-like_sf"/>
</dbReference>
<dbReference type="InterPro" id="IPR039538">
    <property type="entry name" value="BetI_C"/>
</dbReference>
<keyword evidence="8" id="KW-1185">Reference proteome</keyword>
<dbReference type="SUPFAM" id="SSF48498">
    <property type="entry name" value="Tetracyclin repressor-like, C-terminal domain"/>
    <property type="match status" value="1"/>
</dbReference>
<name>A0ABV0GPJ4_PAENI</name>
<evidence type="ECO:0000259" key="6">
    <source>
        <dbReference type="PROSITE" id="PS50977"/>
    </source>
</evidence>
<feature type="domain" description="HTH tetR-type" evidence="6">
    <location>
        <begin position="12"/>
        <end position="72"/>
    </location>
</feature>
<keyword evidence="3 5" id="KW-0238">DNA-binding</keyword>
<dbReference type="PROSITE" id="PS50977">
    <property type="entry name" value="HTH_TETR_2"/>
    <property type="match status" value="1"/>
</dbReference>
<dbReference type="PRINTS" id="PR00455">
    <property type="entry name" value="HTHTETR"/>
</dbReference>
<dbReference type="RefSeq" id="WP_347781981.1">
    <property type="nucleotide sequence ID" value="NZ_JBBMFV010000004.1"/>
</dbReference>
<dbReference type="InterPro" id="IPR001647">
    <property type="entry name" value="HTH_TetR"/>
</dbReference>
<dbReference type="Pfam" id="PF00440">
    <property type="entry name" value="TetR_N"/>
    <property type="match status" value="1"/>
</dbReference>
<comment type="caution">
    <text evidence="7">The sequence shown here is derived from an EMBL/GenBank/DDBJ whole genome shotgun (WGS) entry which is preliminary data.</text>
</comment>
<evidence type="ECO:0000256" key="1">
    <source>
        <dbReference type="ARBA" id="ARBA00022491"/>
    </source>
</evidence>
<organism evidence="7 8">
    <name type="scientific">Paenarthrobacter nicotinovorans</name>
    <name type="common">Arthrobacter nicotinovorans</name>
    <dbReference type="NCBI Taxonomy" id="29320"/>
    <lineage>
        <taxon>Bacteria</taxon>
        <taxon>Bacillati</taxon>
        <taxon>Actinomycetota</taxon>
        <taxon>Actinomycetes</taxon>
        <taxon>Micrococcales</taxon>
        <taxon>Micrococcaceae</taxon>
        <taxon>Paenarthrobacter</taxon>
    </lineage>
</organism>
<dbReference type="SUPFAM" id="SSF46689">
    <property type="entry name" value="Homeodomain-like"/>
    <property type="match status" value="1"/>
</dbReference>
<keyword evidence="1" id="KW-0678">Repressor</keyword>
<evidence type="ECO:0000256" key="4">
    <source>
        <dbReference type="ARBA" id="ARBA00023163"/>
    </source>
</evidence>
<dbReference type="InterPro" id="IPR036271">
    <property type="entry name" value="Tet_transcr_reg_TetR-rel_C_sf"/>
</dbReference>
<dbReference type="PANTHER" id="PTHR30055:SF234">
    <property type="entry name" value="HTH-TYPE TRANSCRIPTIONAL REGULATOR BETI"/>
    <property type="match status" value="1"/>
</dbReference>
<accession>A0ABV0GPJ4</accession>
<dbReference type="Pfam" id="PF13977">
    <property type="entry name" value="TetR_C_6"/>
    <property type="match status" value="1"/>
</dbReference>
<evidence type="ECO:0000256" key="3">
    <source>
        <dbReference type="ARBA" id="ARBA00023125"/>
    </source>
</evidence>
<dbReference type="PANTHER" id="PTHR30055">
    <property type="entry name" value="HTH-TYPE TRANSCRIPTIONAL REGULATOR RUTR"/>
    <property type="match status" value="1"/>
</dbReference>
<evidence type="ECO:0000256" key="2">
    <source>
        <dbReference type="ARBA" id="ARBA00023015"/>
    </source>
</evidence>
<feature type="DNA-binding region" description="H-T-H motif" evidence="5">
    <location>
        <begin position="35"/>
        <end position="54"/>
    </location>
</feature>
<keyword evidence="4" id="KW-0804">Transcription</keyword>
<protein>
    <submittedName>
        <fullName evidence="7">TetR/AcrR family transcriptional regulator</fullName>
    </submittedName>
</protein>
<dbReference type="Gene3D" id="1.10.357.10">
    <property type="entry name" value="Tetracycline Repressor, domain 2"/>
    <property type="match status" value="1"/>
</dbReference>
<evidence type="ECO:0000313" key="7">
    <source>
        <dbReference type="EMBL" id="MEO3940434.1"/>
    </source>
</evidence>
<sequence length="201" mass="21831">MGTSTAKSGQQVDRQKRILEAALELLSRHGISGINMRAVAREAGVALGLVNYYYEDKSSLVRAVLHQIEEHDLLLVEPSPTSTPDEQLRGSLRRVADPGLLTTPYLSLRLHLWALAQADEEFARINAAAFDRYLQGLAGLIGNAVPGLSPDEGRERAADIVVVQNGMWLTTLLGIDKAAIERGIARTEEIAFAPSQHQPGS</sequence>
<dbReference type="EMBL" id="JBBMFV010000004">
    <property type="protein sequence ID" value="MEO3940434.1"/>
    <property type="molecule type" value="Genomic_DNA"/>
</dbReference>